<dbReference type="EMBL" id="JBHSBL010000015">
    <property type="protein sequence ID" value="MFC4066649.1"/>
    <property type="molecule type" value="Genomic_DNA"/>
</dbReference>
<dbReference type="RefSeq" id="WP_378067613.1">
    <property type="nucleotide sequence ID" value="NZ_JBHSBL010000015.1"/>
</dbReference>
<evidence type="ECO:0000313" key="3">
    <source>
        <dbReference type="Proteomes" id="UP001595867"/>
    </source>
</evidence>
<feature type="region of interest" description="Disordered" evidence="1">
    <location>
        <begin position="12"/>
        <end position="31"/>
    </location>
</feature>
<name>A0ABV8IRR6_9ACTN</name>
<reference evidence="3" key="1">
    <citation type="journal article" date="2019" name="Int. J. Syst. Evol. Microbiol.">
        <title>The Global Catalogue of Microorganisms (GCM) 10K type strain sequencing project: providing services to taxonomists for standard genome sequencing and annotation.</title>
        <authorList>
            <consortium name="The Broad Institute Genomics Platform"/>
            <consortium name="The Broad Institute Genome Sequencing Center for Infectious Disease"/>
            <person name="Wu L."/>
            <person name="Ma J."/>
        </authorList>
    </citation>
    <scope>NUCLEOTIDE SEQUENCE [LARGE SCALE GENOMIC DNA]</scope>
    <source>
        <strain evidence="3">TBRC 5832</strain>
    </source>
</reference>
<gene>
    <name evidence="2" type="ORF">ACFO0C_17060</name>
</gene>
<keyword evidence="3" id="KW-1185">Reference proteome</keyword>
<protein>
    <submittedName>
        <fullName evidence="2">Uncharacterized protein</fullName>
    </submittedName>
</protein>
<dbReference type="Proteomes" id="UP001595867">
    <property type="component" value="Unassembled WGS sequence"/>
</dbReference>
<sequence>MNLIETPFLEVLDGSGGGPSAPPAGQAPASPFLSQYYDGSGPGTGADETDLTDLFENLHDEEFDAAVDRLVQQAQDRADLAAGHGELGVEHAEQTVARYLRPLADDAERLLTELADAAGSVERAGLSAPSEADLETALDRVRVPERLADPVFEDFLGSLLKKAKSIAKGAVRLGAKGLSAVANVLPAGIILRRLAALVRPMLNRVLKLALDRLPPELRQPARMLARRLLGTAAGETEAEAVETPAAAETGTIQQFLDEQAVGLMLAGTVEDQELLVAETVLGGRTTEDVSLLMLDAARDRFARGLTGLAEGEDPTPLVEQFLPAVLPVLRMGLSVIGRDRVVKFLAGHLGRMIAPMVGPRLTPALSRAIVDAGMKMMSLEAGEETPERNPAADAVVALVEDTVAGLAGLTDEDVEVTALLEAEALVAAGRAARAAFPARVLRRPGGRPGVWRTMPPRGPRRHRAFSAPIMVRISADAAQGIRTRDGRTLATVLHDRLGHDGDVEARLHLFQVLPGTTAARIARTEPAVDAGPGADPAAQLLPLTREAAAALLGDPEMGTDVADRFLEDGSALAVGQRLYALEVTGPAPASGLAARPGAAALSRVRVHENPVTATTTVTLRLSESLAQTLAAQDRARRPAAITLATLNRLYEPWLSRAAGGRHRSLSARVRHVLASQLPARRSELATAATAAEDGVTLRLRWRGGQPADIEIVAGGGRG</sequence>
<evidence type="ECO:0000313" key="2">
    <source>
        <dbReference type="EMBL" id="MFC4066649.1"/>
    </source>
</evidence>
<organism evidence="2 3">
    <name type="scientific">Actinoplanes subglobosus</name>
    <dbReference type="NCBI Taxonomy" id="1547892"/>
    <lineage>
        <taxon>Bacteria</taxon>
        <taxon>Bacillati</taxon>
        <taxon>Actinomycetota</taxon>
        <taxon>Actinomycetes</taxon>
        <taxon>Micromonosporales</taxon>
        <taxon>Micromonosporaceae</taxon>
        <taxon>Actinoplanes</taxon>
    </lineage>
</organism>
<proteinExistence type="predicted"/>
<comment type="caution">
    <text evidence="2">The sequence shown here is derived from an EMBL/GenBank/DDBJ whole genome shotgun (WGS) entry which is preliminary data.</text>
</comment>
<accession>A0ABV8IRR6</accession>
<evidence type="ECO:0000256" key="1">
    <source>
        <dbReference type="SAM" id="MobiDB-lite"/>
    </source>
</evidence>